<accession>A0A2Z2QKI8</accession>
<proteinExistence type="predicted"/>
<keyword evidence="1" id="KW-0496">Mitochondrion</keyword>
<evidence type="ECO:0000313" key="1">
    <source>
        <dbReference type="EMBL" id="AST24253.1"/>
    </source>
</evidence>
<protein>
    <submittedName>
        <fullName evidence="1">Uncharacterized protein</fullName>
    </submittedName>
</protein>
<reference evidence="1" key="1">
    <citation type="journal article" date="2018" name="Gene">
        <title>The complete mitochondrial genome of the Caulerpa lentillifera (Ulvophyceae, Chlorophyta): Sequence, genome content, organization structure and phylogenetic consideration.</title>
        <authorList>
            <person name="Zheng F."/>
            <person name="Liu H."/>
            <person name="Jiang M."/>
            <person name="Xu Z."/>
            <person name="Wang Z."/>
            <person name="Wang C."/>
            <person name="Du F."/>
            <person name="Shen Z."/>
            <person name="Wang B."/>
        </authorList>
    </citation>
    <scope>NUCLEOTIDE SEQUENCE</scope>
</reference>
<dbReference type="AlphaFoldDB" id="A0A2Z2QKI8"/>
<evidence type="ECO:0000313" key="2">
    <source>
        <dbReference type="EMBL" id="QKS32224.1"/>
    </source>
</evidence>
<name>A0A2Z2QKI8_9CHLO</name>
<sequence length="813" mass="91320">MCYNVLNKMSSISKYSPWGLKAFGKERKPGCFSFGLLRLLSTTEKIASSLAQRSWAKALKLEIQVWAQPVLVKPSEALRAPLPSGGRTDQYYKTHFNALWIKKMAPPGKANLGETIRHEFREIPYEFDELSALLSRLLEREVKVSCADHRTRTERHVLDVGEKALCRGGSEHRGGSKKLLLYIHYFKEYYHITALLGWEVARQFARPKGQGNPQLKSTTPQALRAQPVPYYLNTVENGVNQRYDLHVKLVDWSRLDPGADSLETCCARFELPLPLKSPLVFHELREAFRERHTLIGKKLGVKLKSPEHPVGASHQVALLLNKYLSSFLRAFGAITVADSATGITAATGGRMAKRTCQGQGRRAAAPKALAKVHEMFSSYGITGLTTGPLELTKSHLGMVLGGVFMEEMDGQRVETSPGGVDIEIEGYGSGLSALSYPIGHPTLLYFTRNAPLKWPRLHDFLEKWEDELVPNCWMAVVETLAPLTFQQDFLMSNLPLGNGNCAPTLELLGRYVEGGLHAPTVLIKEVKNGVLTSSSLCGLRAAASPEEWTEIKESLRVKAAMIYPKSNLADNYKEWQSLMKQCEAAKRSRNLRSFCTTQGFVDSSPTPWFKVPLGPFIAPLLELRRDAPNKQSRKYYKMLVNSCSSVFGSPQFEQNNPLVANNITDLARVAQWLVVKSTNASLSVTFGCCAVLNQFPIGKAKPGLNTLCGPLQETRLWDIEERSSESPEEVNQLFRKHLKRWVLGYKNHNQKTNPEGPGENVPESKKLSQLVDLFRYKVLVGKKDDDNVPSQHNYLRKAQLLRKYKRIWRRPKF</sequence>
<dbReference type="GeneID" id="37544040"/>
<dbReference type="RefSeq" id="YP_009504778.1">
    <property type="nucleotide sequence ID" value="NC_038217.1"/>
</dbReference>
<geneLocation type="mitochondrion" evidence="1"/>
<dbReference type="EMBL" id="KX761577">
    <property type="protein sequence ID" value="AST24253.1"/>
    <property type="molecule type" value="Genomic_DNA"/>
</dbReference>
<dbReference type="EMBL" id="MN201586">
    <property type="protein sequence ID" value="QKS32224.1"/>
    <property type="molecule type" value="Genomic_DNA"/>
</dbReference>
<gene>
    <name evidence="1" type="primary">orf813</name>
</gene>
<organism evidence="1">
    <name type="scientific">Caulerpa lentillifera</name>
    <dbReference type="NCBI Taxonomy" id="148947"/>
    <lineage>
        <taxon>Eukaryota</taxon>
        <taxon>Viridiplantae</taxon>
        <taxon>Chlorophyta</taxon>
        <taxon>core chlorophytes</taxon>
        <taxon>Ulvophyceae</taxon>
        <taxon>TCBD clade</taxon>
        <taxon>Bryopsidales</taxon>
        <taxon>Halimedineae</taxon>
        <taxon>Caulerpaceae</taxon>
        <taxon>Caulerpa</taxon>
    </lineage>
</organism>
<reference evidence="2" key="2">
    <citation type="journal article" date="2019" name="Mitochondrial DNA Part B Resour">
        <title>The complete mitogenome of Caulerpa lentillifera and its phylogenetic analysis.</title>
        <authorList>
            <person name="Jia X."/>
            <person name="Liu T."/>
            <person name="Wang X."/>
            <person name="Tang X."/>
            <person name="Jin Y."/>
        </authorList>
    </citation>
    <scope>NUCLEOTIDE SEQUENCE</scope>
</reference>